<reference evidence="1 2" key="1">
    <citation type="journal article" date="2012" name="Eukaryot. Cell">
        <title>Draft genome sequence of Wickerhamomyces ciferrii NRRL Y-1031 F-60-10.</title>
        <authorList>
            <person name="Schneider J."/>
            <person name="Andrea H."/>
            <person name="Blom J."/>
            <person name="Jaenicke S."/>
            <person name="Ruckert C."/>
            <person name="Schorsch C."/>
            <person name="Szczepanowski R."/>
            <person name="Farwick M."/>
            <person name="Goesmann A."/>
            <person name="Puhler A."/>
            <person name="Schaffer S."/>
            <person name="Tauch A."/>
            <person name="Kohler T."/>
            <person name="Brinkrolf K."/>
        </authorList>
    </citation>
    <scope>NUCLEOTIDE SEQUENCE [LARGE SCALE GENOMIC DNA]</scope>
    <source>
        <strain evidence="2">ATCC 14091 / BCRC 22168 / CBS 111 / JCM 3599 / NBRC 0793 / NRRL Y-1031 F-60-10</strain>
    </source>
</reference>
<gene>
    <name evidence="1" type="ORF">BN7_3580</name>
</gene>
<protein>
    <recommendedName>
        <fullName evidence="3">Protein kinase domain-containing protein</fullName>
    </recommendedName>
</protein>
<sequence length="626" mass="74056">MEDRINSNNLSIFNHSFKNIKFQSVEEIKNDELYRNIHELELFIDYSLNKIDEMKAEEGLRSLLDVLYSNQLYVFNLGLDLGRDIKLRAEAMDRLILEPMFRFISYLLSIDNDIRFETFDRFIEKSKPSLIWDSLSSMDDDFGSYPKNLRDEEMFHSHISDFSLNLFDSNCSRIPICGIDIEGWEFSKILENNNKKTDGNFANLSKIFRQVAPFQIFGKFNSYIISNFNNTIYLEYPLKDGKWESDNEEDVFIAGAPVRYKLFDNNADTPADSFSIQLSLLLKIYDTIRRKLCTDSWLKDSNGDDLLNQGTYRSLDEGWNEKKFNPFVISQFNHGFKKNVALNKMEMLQEEEIKDFKNTRASKRLKLQKESEGDKIFDSTKLFPTNVSLKTSNYELLEQYSYFRGIKLIIDQTSIFKSNTSNISNKVFFKMFDLANVKYLHWYRTIVGMPYYEDEAKEFNQSEINVLFTLEDHSKNFKHILENIKESYIKEITALKKINHWNSTHGKSDHINTPNLLQYGWTNLELLSSEGKLKYSYWGPFICTECLEFINDNEYEKNSQREKNLNEQIKILYKSGIDHNDIRKYNYCFDEYDNAYLVDYGQSIIDDNRYLENYDLQKIDPDEKFL</sequence>
<evidence type="ECO:0000313" key="2">
    <source>
        <dbReference type="Proteomes" id="UP000009328"/>
    </source>
</evidence>
<dbReference type="InterPro" id="IPR011009">
    <property type="entry name" value="Kinase-like_dom_sf"/>
</dbReference>
<dbReference type="STRING" id="1206466.K0KRQ1"/>
<name>K0KRQ1_WICCF</name>
<dbReference type="eggNOG" id="ENOG502S1IW">
    <property type="taxonomic scope" value="Eukaryota"/>
</dbReference>
<comment type="caution">
    <text evidence="1">The sequence shown here is derived from an EMBL/GenBank/DDBJ whole genome shotgun (WGS) entry which is preliminary data.</text>
</comment>
<evidence type="ECO:0008006" key="3">
    <source>
        <dbReference type="Google" id="ProtNLM"/>
    </source>
</evidence>
<evidence type="ECO:0000313" key="1">
    <source>
        <dbReference type="EMBL" id="CCH44023.1"/>
    </source>
</evidence>
<dbReference type="EMBL" id="CAIF01000101">
    <property type="protein sequence ID" value="CCH44023.1"/>
    <property type="molecule type" value="Genomic_DNA"/>
</dbReference>
<dbReference type="Proteomes" id="UP000009328">
    <property type="component" value="Unassembled WGS sequence"/>
</dbReference>
<proteinExistence type="predicted"/>
<accession>K0KRQ1</accession>
<keyword evidence="2" id="KW-1185">Reference proteome</keyword>
<dbReference type="HOGENOM" id="CLU_011974_0_0_1"/>
<dbReference type="AlphaFoldDB" id="K0KRQ1"/>
<organism evidence="1 2">
    <name type="scientific">Wickerhamomyces ciferrii (strain ATCC 14091 / BCRC 22168 / CBS 111 / JCM 3599 / NBRC 0793 / NRRL Y-1031 F-60-10)</name>
    <name type="common">Yeast</name>
    <name type="synonym">Pichia ciferrii</name>
    <dbReference type="NCBI Taxonomy" id="1206466"/>
    <lineage>
        <taxon>Eukaryota</taxon>
        <taxon>Fungi</taxon>
        <taxon>Dikarya</taxon>
        <taxon>Ascomycota</taxon>
        <taxon>Saccharomycotina</taxon>
        <taxon>Saccharomycetes</taxon>
        <taxon>Phaffomycetales</taxon>
        <taxon>Wickerhamomycetaceae</taxon>
        <taxon>Wickerhamomyces</taxon>
    </lineage>
</organism>
<dbReference type="SUPFAM" id="SSF56112">
    <property type="entry name" value="Protein kinase-like (PK-like)"/>
    <property type="match status" value="1"/>
</dbReference>
<dbReference type="InParanoid" id="K0KRQ1"/>